<evidence type="ECO:0000313" key="2">
    <source>
        <dbReference type="Proteomes" id="UP000179243"/>
    </source>
</evidence>
<evidence type="ECO:0000313" key="1">
    <source>
        <dbReference type="EMBL" id="OGK05508.1"/>
    </source>
</evidence>
<accession>A0A1F7FFX9</accession>
<organism evidence="1 2">
    <name type="scientific">Candidatus Raymondbacteria bacterium RIFOXYD12_FULL_49_13</name>
    <dbReference type="NCBI Taxonomy" id="1817890"/>
    <lineage>
        <taxon>Bacteria</taxon>
        <taxon>Raymondiibacteriota</taxon>
    </lineage>
</organism>
<gene>
    <name evidence="1" type="ORF">A2519_05305</name>
</gene>
<protein>
    <submittedName>
        <fullName evidence="1">Uncharacterized protein</fullName>
    </submittedName>
</protein>
<dbReference type="Proteomes" id="UP000179243">
    <property type="component" value="Unassembled WGS sequence"/>
</dbReference>
<proteinExistence type="predicted"/>
<dbReference type="AlphaFoldDB" id="A0A1F7FFX9"/>
<comment type="caution">
    <text evidence="1">The sequence shown here is derived from an EMBL/GenBank/DDBJ whole genome shotgun (WGS) entry which is preliminary data.</text>
</comment>
<sequence>MEKDPFFRQSLSDPKLFEMASDFQGEYFTDFTLQDFPDDFDCQGTWELPTLFPSNTLCWIFKYFPDKNTTEGQILGTIDYENREIRINETLKGKPILKHILLHEMIHAYEDCLFDGIRKNYAYIIQCRDYLLIKLVQKIKDKRLIERVLFEARQMDAANIRHTPFFALKALDLELRLRLKHGTLMGYGRDQY</sequence>
<dbReference type="EMBL" id="MFYX01000055">
    <property type="protein sequence ID" value="OGK05508.1"/>
    <property type="molecule type" value="Genomic_DNA"/>
</dbReference>
<reference evidence="1 2" key="1">
    <citation type="journal article" date="2016" name="Nat. Commun.">
        <title>Thousands of microbial genomes shed light on interconnected biogeochemical processes in an aquifer system.</title>
        <authorList>
            <person name="Anantharaman K."/>
            <person name="Brown C.T."/>
            <person name="Hug L.A."/>
            <person name="Sharon I."/>
            <person name="Castelle C.J."/>
            <person name="Probst A.J."/>
            <person name="Thomas B.C."/>
            <person name="Singh A."/>
            <person name="Wilkins M.J."/>
            <person name="Karaoz U."/>
            <person name="Brodie E.L."/>
            <person name="Williams K.H."/>
            <person name="Hubbard S.S."/>
            <person name="Banfield J.F."/>
        </authorList>
    </citation>
    <scope>NUCLEOTIDE SEQUENCE [LARGE SCALE GENOMIC DNA]</scope>
</reference>
<name>A0A1F7FFX9_UNCRA</name>